<feature type="compositionally biased region" description="Pro residues" evidence="2">
    <location>
        <begin position="295"/>
        <end position="305"/>
    </location>
</feature>
<evidence type="ECO:0000313" key="5">
    <source>
        <dbReference type="Proteomes" id="UP000887568"/>
    </source>
</evidence>
<dbReference type="RefSeq" id="XP_038067163.1">
    <property type="nucleotide sequence ID" value="XM_038211235.1"/>
</dbReference>
<evidence type="ECO:0000256" key="2">
    <source>
        <dbReference type="SAM" id="MobiDB-lite"/>
    </source>
</evidence>
<feature type="compositionally biased region" description="Basic and acidic residues" evidence="2">
    <location>
        <begin position="897"/>
        <end position="912"/>
    </location>
</feature>
<evidence type="ECO:0000259" key="3">
    <source>
        <dbReference type="Pfam" id="PF16043"/>
    </source>
</evidence>
<feature type="domain" description="DUF4795" evidence="3">
    <location>
        <begin position="521"/>
        <end position="724"/>
    </location>
</feature>
<dbReference type="EnsemblMetazoa" id="XM_038211235.1">
    <property type="protein sequence ID" value="XP_038067163.1"/>
    <property type="gene ID" value="LOC119737130"/>
</dbReference>
<dbReference type="OMA" id="KQELIWQ"/>
<keyword evidence="1" id="KW-0175">Coiled coil</keyword>
<evidence type="ECO:0000313" key="4">
    <source>
        <dbReference type="EnsemblMetazoa" id="XP_038067163.1"/>
    </source>
</evidence>
<feature type="compositionally biased region" description="Polar residues" evidence="2">
    <location>
        <begin position="913"/>
        <end position="942"/>
    </location>
</feature>
<sequence>MAGSVSLLELVDLSLGTPEIVNYKGLRTLLVAIVENLKLGDVRAELKESDRAELLASAAAAAAPAARPGSSDIGKGGVEKSKSDLSRVHSAASSTNKEVQDLEHKVSRLESQIEALNSLPSNENLMQRARSTEGMKPMSEMWQLMQLQKKASANEDGVSKLMSMVEDLLGEMSALREHVDGFSSEIANLKDRLNKISANEERFNERLQKLENSTANKDKMDELQKIINDLNNKMNTLPPLDIIVTWPAMEDALKGIHREPISVYDHAMQTMAMTDTSNVQTMPTKSSYSQTRTPSPGPPSNPPSRPGSAAHPSMEIQRILKDIGELKGKHDSVENRVKTLEELMNSKLDLDDVKKLLGEKKDVPEDLTRMLEELKEGLDSLKEGRDKMDQLDRWISEQSQMVPASQRDVQQLRDELAQTQADLAADIVAMAKNLPVGSTVSTARFDSMHSQFQDQLEGHSQGLSQELGKQLGKVTSRLGHLEWRLDSQGKQLEAQASMGMLDSAHRLHEVEQTQGSGGDLDSEVITNMQKLILQLQAEVDKLNHTCVQLVDEHNSKQKHIDALYTFVDRLQENKADKEHVIMEIDVKADKRALENKVSTTHFQGTVDELSRNLNDVLDKLSGHRSAWQEAVSEMKLDIDNKLDRMELDPLKSYLDNRIKSVGAKLVRKVEVDTTQDDAAGFRKQLMQKFNCISCDRPLDMTPQPPLASLPESKGMPGTRTGRPYTTFELEQIRAAQKKAKPGRNVLHYDKALQEQELARQRKQDIMAYLVHFHGETDRPAFIRNVPQLHLQPDRHSGNVDVPDYFSTTRSCGGSHTMTYPHRRNTRMANLTGIVQEEDAVSVNNFVNGSRLEADIQGQDGHIYKGRIGPTDLERLPTIAPHRLPSARSPRPTSSRANRHDNQLSKSTPERQASRPTSARPQSRLQQTRPTSARPQSGRSQGSPTPPQSLNPAEADPRPTTPPNTVEVTAGQDDSSQNVIAEPAEQPIEVQ</sequence>
<reference evidence="4" key="1">
    <citation type="submission" date="2022-11" db="UniProtKB">
        <authorList>
            <consortium name="EnsemblMetazoa"/>
        </authorList>
    </citation>
    <scope>IDENTIFICATION</scope>
</reference>
<feature type="region of interest" description="Disordered" evidence="2">
    <location>
        <begin position="861"/>
        <end position="990"/>
    </location>
</feature>
<accession>A0A914AU11</accession>
<dbReference type="AlphaFoldDB" id="A0A914AU11"/>
<feature type="compositionally biased region" description="Low complexity" evidence="2">
    <location>
        <begin position="882"/>
        <end position="895"/>
    </location>
</feature>
<feature type="region of interest" description="Disordered" evidence="2">
    <location>
        <begin position="277"/>
        <end position="312"/>
    </location>
</feature>
<feature type="compositionally biased region" description="Polar residues" evidence="2">
    <location>
        <begin position="962"/>
        <end position="978"/>
    </location>
</feature>
<dbReference type="PANTHER" id="PTHR47080">
    <property type="entry name" value="CHROMOSOME 16 OPEN READING FRAME 96"/>
    <property type="match status" value="1"/>
</dbReference>
<feature type="compositionally biased region" description="Basic and acidic residues" evidence="2">
    <location>
        <begin position="77"/>
        <end position="87"/>
    </location>
</feature>
<dbReference type="InterPro" id="IPR032013">
    <property type="entry name" value="DUF4795"/>
</dbReference>
<dbReference type="GeneID" id="119737130"/>
<protein>
    <recommendedName>
        <fullName evidence="3">DUF4795 domain-containing protein</fullName>
    </recommendedName>
</protein>
<name>A0A914AU11_PATMI</name>
<feature type="coiled-coil region" evidence="1">
    <location>
        <begin position="525"/>
        <end position="552"/>
    </location>
</feature>
<feature type="compositionally biased region" description="Polar residues" evidence="2">
    <location>
        <begin position="277"/>
        <end position="290"/>
    </location>
</feature>
<evidence type="ECO:0000256" key="1">
    <source>
        <dbReference type="SAM" id="Coils"/>
    </source>
</evidence>
<proteinExistence type="predicted"/>
<feature type="coiled-coil region" evidence="1">
    <location>
        <begin position="371"/>
        <end position="422"/>
    </location>
</feature>
<dbReference type="PANTHER" id="PTHR47080:SF2">
    <property type="entry name" value="GLUTAMINE-RICH PROTEIN 2"/>
    <property type="match status" value="1"/>
</dbReference>
<dbReference type="OrthoDB" id="5981048at2759"/>
<dbReference type="Pfam" id="PF16043">
    <property type="entry name" value="DUF4795"/>
    <property type="match status" value="1"/>
</dbReference>
<keyword evidence="5" id="KW-1185">Reference proteome</keyword>
<dbReference type="Proteomes" id="UP000887568">
    <property type="component" value="Unplaced"/>
</dbReference>
<organism evidence="4 5">
    <name type="scientific">Patiria miniata</name>
    <name type="common">Bat star</name>
    <name type="synonym">Asterina miniata</name>
    <dbReference type="NCBI Taxonomy" id="46514"/>
    <lineage>
        <taxon>Eukaryota</taxon>
        <taxon>Metazoa</taxon>
        <taxon>Echinodermata</taxon>
        <taxon>Eleutherozoa</taxon>
        <taxon>Asterozoa</taxon>
        <taxon>Asteroidea</taxon>
        <taxon>Valvatacea</taxon>
        <taxon>Valvatida</taxon>
        <taxon>Asterinidae</taxon>
        <taxon>Patiria</taxon>
    </lineage>
</organism>
<feature type="coiled-coil region" evidence="1">
    <location>
        <begin position="172"/>
        <end position="233"/>
    </location>
</feature>
<feature type="region of interest" description="Disordered" evidence="2">
    <location>
        <begin position="65"/>
        <end position="103"/>
    </location>
</feature>